<proteinExistence type="predicted"/>
<name>A0A7X2NHA5_9FIRM</name>
<evidence type="ECO:0000313" key="3">
    <source>
        <dbReference type="Proteomes" id="UP000461754"/>
    </source>
</evidence>
<keyword evidence="1" id="KW-1133">Transmembrane helix</keyword>
<reference evidence="2 3" key="1">
    <citation type="submission" date="2019-08" db="EMBL/GenBank/DDBJ databases">
        <title>In-depth cultivation of the pig gut microbiome towards novel bacterial diversity and tailored functional studies.</title>
        <authorList>
            <person name="Wylensek D."/>
            <person name="Hitch T.C.A."/>
            <person name="Clavel T."/>
        </authorList>
    </citation>
    <scope>NUCLEOTIDE SEQUENCE [LARGE SCALE GENOMIC DNA]</scope>
    <source>
        <strain evidence="2 3">RF-744-FAT-4</strain>
    </source>
</reference>
<keyword evidence="1" id="KW-0812">Transmembrane</keyword>
<organism evidence="2 3">
    <name type="scientific">Pseudoramibacter porci</name>
    <dbReference type="NCBI Taxonomy" id="2606631"/>
    <lineage>
        <taxon>Bacteria</taxon>
        <taxon>Bacillati</taxon>
        <taxon>Bacillota</taxon>
        <taxon>Clostridia</taxon>
        <taxon>Eubacteriales</taxon>
        <taxon>Eubacteriaceae</taxon>
        <taxon>Pseudoramibacter</taxon>
    </lineage>
</organism>
<sequence>MKQKFTRPSTHRALRLERRRFNRHLNNQRGSVLPLVLVVMMLAVVPVLSLYTFHGQEVQTAARYRDHEACLVLLDSGAARCRSQIELDGEYTGETLSQKRGRVTIAVSRLNATSWFFTCKARSGKAQATQSGTVTLQNGRAEMTSK</sequence>
<gene>
    <name evidence="2" type="ORF">FYJ52_08430</name>
</gene>
<feature type="transmembrane region" description="Helical" evidence="1">
    <location>
        <begin position="32"/>
        <end position="53"/>
    </location>
</feature>
<dbReference type="Proteomes" id="UP000461754">
    <property type="component" value="Unassembled WGS sequence"/>
</dbReference>
<evidence type="ECO:0000313" key="2">
    <source>
        <dbReference type="EMBL" id="MSS20421.1"/>
    </source>
</evidence>
<dbReference type="RefSeq" id="WP_154576794.1">
    <property type="nucleotide sequence ID" value="NZ_VUMO01000012.1"/>
</dbReference>
<evidence type="ECO:0000256" key="1">
    <source>
        <dbReference type="SAM" id="Phobius"/>
    </source>
</evidence>
<comment type="caution">
    <text evidence="2">The sequence shown here is derived from an EMBL/GenBank/DDBJ whole genome shotgun (WGS) entry which is preliminary data.</text>
</comment>
<keyword evidence="3" id="KW-1185">Reference proteome</keyword>
<dbReference type="AlphaFoldDB" id="A0A7X2NHA5"/>
<dbReference type="EMBL" id="VUMO01000012">
    <property type="protein sequence ID" value="MSS20421.1"/>
    <property type="molecule type" value="Genomic_DNA"/>
</dbReference>
<accession>A0A7X2NHA5</accession>
<protein>
    <submittedName>
        <fullName evidence="2">Uncharacterized protein</fullName>
    </submittedName>
</protein>
<keyword evidence="1" id="KW-0472">Membrane</keyword>